<dbReference type="InterPro" id="IPR011990">
    <property type="entry name" value="TPR-like_helical_dom_sf"/>
</dbReference>
<gene>
    <name evidence="1" type="primary">rapF</name>
    <name evidence="1" type="ORF">KSP9073_03482</name>
</gene>
<protein>
    <submittedName>
        <fullName evidence="1">Response regulator aspartate phosphatase F</fullName>
        <ecNumber evidence="1">3.1.-.-</ecNumber>
    </submittedName>
</protein>
<name>A0A2R8CR90_9GAMM</name>
<dbReference type="EMBL" id="ONZI01000029">
    <property type="protein sequence ID" value="SPJ35416.1"/>
    <property type="molecule type" value="Genomic_DNA"/>
</dbReference>
<proteinExistence type="predicted"/>
<accession>A0A2R8CR90</accession>
<evidence type="ECO:0000313" key="2">
    <source>
        <dbReference type="Proteomes" id="UP000244934"/>
    </source>
</evidence>
<keyword evidence="2" id="KW-1185">Reference proteome</keyword>
<dbReference type="Proteomes" id="UP000244934">
    <property type="component" value="Unassembled WGS sequence"/>
</dbReference>
<reference evidence="2" key="1">
    <citation type="submission" date="2018-03" db="EMBL/GenBank/DDBJ databases">
        <authorList>
            <person name="Navarro De La Torre S."/>
        </authorList>
    </citation>
    <scope>NUCLEOTIDE SEQUENCE [LARGE SCALE GENOMIC DNA]</scope>
    <source>
        <strain evidence="2">EAod3</strain>
    </source>
</reference>
<dbReference type="Gene3D" id="1.25.40.10">
    <property type="entry name" value="Tetratricopeptide repeat domain"/>
    <property type="match status" value="1"/>
</dbReference>
<keyword evidence="1" id="KW-0378">Hydrolase</keyword>
<organism evidence="1 2">
    <name type="scientific">Kushneria phyllosphaerae</name>
    <dbReference type="NCBI Taxonomy" id="2100822"/>
    <lineage>
        <taxon>Bacteria</taxon>
        <taxon>Pseudomonadati</taxon>
        <taxon>Pseudomonadota</taxon>
        <taxon>Gammaproteobacteria</taxon>
        <taxon>Oceanospirillales</taxon>
        <taxon>Halomonadaceae</taxon>
        <taxon>Kushneria</taxon>
    </lineage>
</organism>
<sequence length="50" mass="5970">MFADLEELALDAANYYKERDMYKESSTFFEIVIEARTHIQKGEEMYEIEA</sequence>
<dbReference type="AlphaFoldDB" id="A0A2R8CR90"/>
<dbReference type="EC" id="3.1.-.-" evidence="1"/>
<evidence type="ECO:0000313" key="1">
    <source>
        <dbReference type="EMBL" id="SPJ35416.1"/>
    </source>
</evidence>
<dbReference type="GO" id="GO:0016787">
    <property type="term" value="F:hydrolase activity"/>
    <property type="evidence" value="ECO:0007669"/>
    <property type="project" value="UniProtKB-KW"/>
</dbReference>